<dbReference type="Pfam" id="PF07679">
    <property type="entry name" value="I-set"/>
    <property type="match status" value="17"/>
</dbReference>
<dbReference type="PROSITE" id="PS01187">
    <property type="entry name" value="EGF_CA"/>
    <property type="match status" value="1"/>
</dbReference>
<evidence type="ECO:0000256" key="14">
    <source>
        <dbReference type="ARBA" id="ARBA00023180"/>
    </source>
</evidence>
<feature type="domain" description="Ig-like" evidence="17">
    <location>
        <begin position="1357"/>
        <end position="1447"/>
    </location>
</feature>
<dbReference type="FunFam" id="2.60.40.10:FF:003878">
    <property type="match status" value="1"/>
</dbReference>
<dbReference type="PaxDb" id="6945-B7PZR6"/>
<dbReference type="SMART" id="SM00409">
    <property type="entry name" value="IG"/>
    <property type="match status" value="27"/>
</dbReference>
<dbReference type="VEuPathDB" id="VectorBase:ISCP_023835"/>
<dbReference type="FunFam" id="2.60.40.10:FF:003879">
    <property type="match status" value="1"/>
</dbReference>
<dbReference type="GO" id="GO:0004725">
    <property type="term" value="F:protein tyrosine phosphatase activity"/>
    <property type="evidence" value="ECO:0007669"/>
    <property type="project" value="UniProtKB-EC"/>
</dbReference>
<evidence type="ECO:0000256" key="10">
    <source>
        <dbReference type="ARBA" id="ARBA00022989"/>
    </source>
</evidence>
<dbReference type="EMBL" id="ABJB010583231">
    <property type="status" value="NOT_ANNOTATED_CDS"/>
    <property type="molecule type" value="Genomic_DNA"/>
</dbReference>
<feature type="non-terminal residue" evidence="18">
    <location>
        <position position="1"/>
    </location>
</feature>
<evidence type="ECO:0000256" key="16">
    <source>
        <dbReference type="ARBA" id="ARBA00051722"/>
    </source>
</evidence>
<keyword evidence="14" id="KW-0325">Glycoprotein</keyword>
<evidence type="ECO:0000256" key="7">
    <source>
        <dbReference type="ARBA" id="ARBA00022737"/>
    </source>
</evidence>
<feature type="domain" description="Ig-like" evidence="17">
    <location>
        <begin position="1540"/>
        <end position="1626"/>
    </location>
</feature>
<evidence type="ECO:0000256" key="9">
    <source>
        <dbReference type="ARBA" id="ARBA00022912"/>
    </source>
</evidence>
<evidence type="ECO:0000256" key="12">
    <source>
        <dbReference type="ARBA" id="ARBA00023157"/>
    </source>
</evidence>
<dbReference type="VEuPathDB" id="VectorBase:ISCI010083"/>
<dbReference type="CDD" id="cd00054">
    <property type="entry name" value="EGF_CA"/>
    <property type="match status" value="1"/>
</dbReference>
<dbReference type="FunFam" id="2.10.25.10:FF:000352">
    <property type="entry name" value="Hemicentin 1"/>
    <property type="match status" value="1"/>
</dbReference>
<dbReference type="FunFam" id="2.60.40.10:FF:000032">
    <property type="entry name" value="palladin isoform X1"/>
    <property type="match status" value="2"/>
</dbReference>
<evidence type="ECO:0000256" key="15">
    <source>
        <dbReference type="ARBA" id="ARBA00023319"/>
    </source>
</evidence>
<dbReference type="EMBL" id="DS827319">
    <property type="protein sequence ID" value="EEC12088.1"/>
    <property type="molecule type" value="Genomic_DNA"/>
</dbReference>
<dbReference type="GO" id="GO:0098632">
    <property type="term" value="F:cell-cell adhesion mediator activity"/>
    <property type="evidence" value="ECO:0000318"/>
    <property type="project" value="GO_Central"/>
</dbReference>
<dbReference type="VEuPathDB" id="VectorBase:ISCP_007210"/>
<feature type="domain" description="Ig-like" evidence="17">
    <location>
        <begin position="1992"/>
        <end position="2077"/>
    </location>
</feature>
<feature type="domain" description="Ig-like" evidence="17">
    <location>
        <begin position="2352"/>
        <end position="2438"/>
    </location>
</feature>
<sequence length="2698" mass="292343">TAEYPLHLIGVSAKDAGLYVCRASNEVGVTNSTTSVRIRVAPRVQLNPDTVTFGSGDHFEVACTASGAPAPRVWWAVPAELRSRIEPQGQRLVVHSARAGDEFEEVYCVAANQAGRDTGRISLKYLAPPAMDMVQRSYEPLEGSQVSLMCPVHAEPPSEVTWYKDGRRIDPGSEHRIVFREDRLYIQAVHTRDTGIYKCTATSAVGESSAEFNLNVLAPPAFKNEVTDATLRVVENVSLSFDCAVFGNPKPEITWFKDNRAILKTNKLDAFVSSEEQTLKIASTRMLHDGVYTCIANNKVGRVEAGVLISFLVPPAIHGSVDEKIRAVEGQDVTLECQASGVPIPDLAFFRKGRLVESLGLGGGRRELRIPAVKTSDAGFYVCRASNEADITEKKFHLDVRAPPAFEDGGSDISSGAIREVLLDSPFTLRCPVDGNPTPEVTWFKDDIELTPRGDRSIDITHHGQRLNVPHATEENTGLYTCKANNELGEILRHYNLQVRVPPYTSPGISDYQTLTPLEGGSLSLSCNISGNPVPAITWLKDGLPLTPFEFPNIQFLDSGRLLNISSLEVTHSGKYMCIATSKVGSADMTFLVDVLAPAFIDGSLQDRHQTTMLHQPVTFGCPATGSPPPGIAWFHDGVPVLPSHQGVLMFQEGRLLTLQAVLPSSAGIYTCEASNVIGHASLDYILEVLVPPIIRRKNLTSEFWVVEGSTVLLQCPADGRPPPTIVWLRGAEVLSPESDSRVTISEEDHSLTLKGVRLGDRKFTCLAGNEAGTAEQDYRVHVMVLPRLEPSVSLTRLVSAVVNRQTTLRCPVVGVPPPALHWLKEGRLLRPKGDPFVQTSADGRRLLLRRVRLRDGGNYTCVAVNEAGKLEQSYVVDVQVPPRIAGPNIVKIEVVENRAFAMECHVESLPRAAVYWTRNGLPYESDNLAEGAATPHGSRRLWFPSVRASDRGNYVCVAENEAGLAEKTFQVEVNVPPSIHVPEKAISVSESTPTKLRCQVSGIPSPSIFWMHEDDMLYDNNTKDIGFAENGQIVQIPNAKLEHSGKYTCVATNAAGSAEEQVTLSVLVPPRISKGASPPPVMLQHPATLECQVEAHPTARIEWTKDGELLESQPLVRALDGGRVLQLVHVTEELEGAYMCRAANAAGVDDHTLFLSVLDPPKIAGSNDTTTEELAVPLGETLTLPCDSTGDPPPLVSWIRDGTRLSSTDPFVRFSGDNPSSHLVLKRVRLEDAGRYICVVTNSAGVAEKHFTVTVTVPASIVKPKVMAEVNVVSGERATLECSVRGLPKPTVLWFKDGLPILGTERQDARYTFLLGGETLLVQSSGASDSGSYKCEASNPDGSDELVYKLRVVEPPDFGSRLGVTEVSMVRQGDATVIECPFLADERFPTSTRWQWNGKSLAEDLLPPNLALSLNARSIHVVRAQQDNAGRYTCTASNVAGEAHFTTLLEVLIPPSFDTISKDKISVLEGGSISLECKTHGFPDPVVSWIRDGNKILVDNPILALFNVNQSDAGTYSCEALNEAGAAQVDFILDVLEPPWFDMSAGRLELTVLEGEEVILNCPYRGKPEPRTSWYKEGRRVHPGPSVKISNDSLTIAFARSHDSGTYVCAAISEAGTAEVNLTLTVYVAPKIHQIESSPIKAIDGHPVRLSCEASGVPAPSIKWLRSNGSSAAETSSGRATTEGGFFLDFSDGVQMEDRGRYICMAENEAGVEQEEVFLDVIAPPSINQSDWSGVDILAISGQNTSLRCPAIGSPPPEIEWLRDGRSVQRADAAAVDGAHGEVLKILSVRVEDAGEYLCLARNEGGTVDMKYRLEIVEPPRIFGSQLPMLITSVVGEPTVFECPARGFPLPSISWAKESVALDSAPKNGTLLIEETQTSDAGTYACTATNSAGIASQEFVLTVHVPPKIRDLPGTMDVVSGKPLVLECVSDGFPRPNLTWHGPVIAEAVHEHGLLRIANIGKEHAGNYTCTAASEAGTDFKTTVLNVLTAPTIQKSSEDVVVVAGQPAILWCNTSGDPAPQVTWHKDNRHLQDDSDAFEILPNAVYIYTANVSDSGQYVCTVQNHVGSSQAVRNLDVLDPPTITVFYPEERTVVQGSEVSLVCQARGHPKPTVYWEHNGNLISNQEARYIFVTGGELKIPVAEVKEAGEYRCTAKNQAGWDTRTTTVTVHVPPTILKEGQEEELTIQRGGQAVLRCKADGFPLPTILWTREGDPISNPRARTEASGDLIIDSAELDDSGSYVCVATNAAGVHHRVVSLAVLVPPSISRLPRDQEVAIGQPLELSCQAHGSPAPTITWTVNDTAVTEETSEGVSVLALDSVSQLDQGTYVCVAANDVGQHKASADVKVRAPPRILEAPAAQETHEGHRAMLHCVAQGDPPPKIFWLKDGHQVLTVNSHVQQFPNGSILISPTKANDTGEYRCLATNKFGVSEAGAVVTILTPPSFTIKPQDTLVEKGSTLVLDCSARGIPPPEQSWSKLGHVTILASNRVTLLTNGTLRIHMVNEADEGLYQCKSRSKAGVATANVQVKVKDIDECEEDDVNCGRNHICFNSRGSYQCMYAPCPDNYVRDTEGSSCRLSCGDEAACEPRAHFADVLTFKTVALPSGVTAGRDVVRLSARDHDSALLAHTLFTVLSNKRNVPFDVRVSKGVGIVFATEDLPAGFQYRITLHATTRDDANKTALFETRFFLFVSTSLYPY</sequence>
<protein>
    <recommendedName>
        <fullName evidence="3">protein-tyrosine-phosphatase</fullName>
        <ecNumber evidence="3">3.1.3.48</ecNumber>
    </recommendedName>
</protein>
<dbReference type="EMBL" id="ABJB010477277">
    <property type="status" value="NOT_ANNOTATED_CDS"/>
    <property type="molecule type" value="Genomic_DNA"/>
</dbReference>
<feature type="domain" description="Ig-like" evidence="17">
    <location>
        <begin position="1821"/>
        <end position="1903"/>
    </location>
</feature>
<dbReference type="InterPro" id="IPR007110">
    <property type="entry name" value="Ig-like_dom"/>
</dbReference>
<feature type="domain" description="Ig-like" evidence="17">
    <location>
        <begin position="888"/>
        <end position="973"/>
    </location>
</feature>
<feature type="domain" description="Ig-like" evidence="17">
    <location>
        <begin position="791"/>
        <end position="878"/>
    </location>
</feature>
<feature type="domain" description="Ig-like" evidence="17">
    <location>
        <begin position="598"/>
        <end position="684"/>
    </location>
</feature>
<dbReference type="GO" id="GO:0007156">
    <property type="term" value="P:homophilic cell adhesion via plasma membrane adhesion molecules"/>
    <property type="evidence" value="ECO:0000318"/>
    <property type="project" value="GO_Central"/>
</dbReference>
<evidence type="ECO:0000313" key="20">
    <source>
        <dbReference type="Proteomes" id="UP000001555"/>
    </source>
</evidence>
<keyword evidence="8" id="KW-0378">Hydrolase</keyword>
<evidence type="ECO:0000256" key="8">
    <source>
        <dbReference type="ARBA" id="ARBA00022801"/>
    </source>
</evidence>
<feature type="domain" description="Ig-like" evidence="17">
    <location>
        <begin position="692"/>
        <end position="782"/>
    </location>
</feature>
<dbReference type="EMBL" id="ABJB010114233">
    <property type="status" value="NOT_ANNOTATED_CDS"/>
    <property type="molecule type" value="Genomic_DNA"/>
</dbReference>
<dbReference type="FunFam" id="2.60.40.10:FF:000503">
    <property type="entry name" value="Hemicentin 1"/>
    <property type="match status" value="8"/>
</dbReference>
<dbReference type="InterPro" id="IPR001881">
    <property type="entry name" value="EGF-like_Ca-bd_dom"/>
</dbReference>
<keyword evidence="9" id="KW-0904">Protein phosphatase</keyword>
<evidence type="ECO:0000256" key="13">
    <source>
        <dbReference type="ARBA" id="ARBA00023170"/>
    </source>
</evidence>
<feature type="domain" description="Ig-like" evidence="17">
    <location>
        <begin position="42"/>
        <end position="122"/>
    </location>
</feature>
<keyword evidence="10" id="KW-1133">Transmembrane helix</keyword>
<feature type="domain" description="Ig-like" evidence="17">
    <location>
        <begin position="404"/>
        <end position="498"/>
    </location>
</feature>
<dbReference type="EMBL" id="ABJB010055161">
    <property type="status" value="NOT_ANNOTATED_CDS"/>
    <property type="molecule type" value="Genomic_DNA"/>
</dbReference>
<feature type="domain" description="Ig-like" evidence="17">
    <location>
        <begin position="129"/>
        <end position="215"/>
    </location>
</feature>
<reference evidence="19" key="2">
    <citation type="submission" date="2020-05" db="UniProtKB">
        <authorList>
            <consortium name="EnsemblMetazoa"/>
        </authorList>
    </citation>
    <scope>IDENTIFICATION</scope>
    <source>
        <strain evidence="19">wikel</strain>
    </source>
</reference>
<dbReference type="EC" id="3.1.3.48" evidence="3"/>
<keyword evidence="20" id="KW-1185">Reference proteome</keyword>
<evidence type="ECO:0000256" key="3">
    <source>
        <dbReference type="ARBA" id="ARBA00013064"/>
    </source>
</evidence>
<dbReference type="Proteomes" id="UP000001555">
    <property type="component" value="Unassembled WGS sequence"/>
</dbReference>
<dbReference type="EnsemblMetazoa" id="ISCW010083-RA">
    <property type="protein sequence ID" value="ISCW010083-PA"/>
    <property type="gene ID" value="ISCW010083"/>
</dbReference>
<dbReference type="CDD" id="cd00096">
    <property type="entry name" value="Ig"/>
    <property type="match status" value="5"/>
</dbReference>
<dbReference type="InterPro" id="IPR003598">
    <property type="entry name" value="Ig_sub2"/>
</dbReference>
<evidence type="ECO:0000313" key="18">
    <source>
        <dbReference type="EMBL" id="EEC12088.1"/>
    </source>
</evidence>
<dbReference type="EMBL" id="ABJB011084155">
    <property type="status" value="NOT_ANNOTATED_CDS"/>
    <property type="molecule type" value="Genomic_DNA"/>
</dbReference>
<proteinExistence type="inferred from homology"/>
<keyword evidence="4" id="KW-0245">EGF-like domain</keyword>
<evidence type="ECO:0000256" key="4">
    <source>
        <dbReference type="ARBA" id="ARBA00022536"/>
    </source>
</evidence>
<reference evidence="18 20" key="1">
    <citation type="submission" date="2008-03" db="EMBL/GenBank/DDBJ databases">
        <title>Annotation of Ixodes scapularis.</title>
        <authorList>
            <consortium name="Ixodes scapularis Genome Project Consortium"/>
            <person name="Caler E."/>
            <person name="Hannick L.I."/>
            <person name="Bidwell S."/>
            <person name="Joardar V."/>
            <person name="Thiagarajan M."/>
            <person name="Amedeo P."/>
            <person name="Galinsky K.J."/>
            <person name="Schobel S."/>
            <person name="Inman J."/>
            <person name="Hostetler J."/>
            <person name="Miller J."/>
            <person name="Hammond M."/>
            <person name="Megy K."/>
            <person name="Lawson D."/>
            <person name="Kodira C."/>
            <person name="Sutton G."/>
            <person name="Meyer J."/>
            <person name="Hill C.A."/>
            <person name="Birren B."/>
            <person name="Nene V."/>
            <person name="Collins F."/>
            <person name="Alarcon-Chaidez F."/>
            <person name="Wikel S."/>
            <person name="Strausberg R."/>
        </authorList>
    </citation>
    <scope>NUCLEOTIDE SEQUENCE [LARGE SCALE GENOMIC DNA]</scope>
    <source>
        <strain evidence="20">Wikel</strain>
        <strain evidence="18">Wikel colony</strain>
    </source>
</reference>
<dbReference type="Pfam" id="PF13927">
    <property type="entry name" value="Ig_3"/>
    <property type="match status" value="8"/>
</dbReference>
<dbReference type="PANTHER" id="PTHR45080">
    <property type="entry name" value="CONTACTIN 5"/>
    <property type="match status" value="1"/>
</dbReference>
<feature type="domain" description="Ig-like" evidence="17">
    <location>
        <begin position="220"/>
        <end position="310"/>
    </location>
</feature>
<dbReference type="EMBL" id="ABJB010968466">
    <property type="status" value="NOT_ANNOTATED_CDS"/>
    <property type="molecule type" value="Genomic_DNA"/>
</dbReference>
<dbReference type="SMART" id="SM00406">
    <property type="entry name" value="IGv"/>
    <property type="match status" value="7"/>
</dbReference>
<keyword evidence="13" id="KW-0675">Receptor</keyword>
<evidence type="ECO:0000256" key="2">
    <source>
        <dbReference type="ARBA" id="ARBA00010504"/>
    </source>
</evidence>
<feature type="domain" description="Ig-like" evidence="17">
    <location>
        <begin position="1456"/>
        <end position="1535"/>
    </location>
</feature>
<comment type="subcellular location">
    <subcellularLocation>
        <location evidence="1">Membrane</location>
        <topology evidence="1">Single-pass membrane protein</topology>
    </subcellularLocation>
</comment>
<organism>
    <name type="scientific">Ixodes scapularis</name>
    <name type="common">Black-legged tick</name>
    <name type="synonym">Deer tick</name>
    <dbReference type="NCBI Taxonomy" id="6945"/>
    <lineage>
        <taxon>Eukaryota</taxon>
        <taxon>Metazoa</taxon>
        <taxon>Ecdysozoa</taxon>
        <taxon>Arthropoda</taxon>
        <taxon>Chelicerata</taxon>
        <taxon>Arachnida</taxon>
        <taxon>Acari</taxon>
        <taxon>Parasitiformes</taxon>
        <taxon>Ixodida</taxon>
        <taxon>Ixodoidea</taxon>
        <taxon>Ixodidae</taxon>
        <taxon>Ixodinae</taxon>
        <taxon>Ixodes</taxon>
    </lineage>
</organism>
<dbReference type="InterPro" id="IPR049883">
    <property type="entry name" value="NOTCH1_EGF-like"/>
</dbReference>
<dbReference type="InterPro" id="IPR018097">
    <property type="entry name" value="EGF_Ca-bd_CS"/>
</dbReference>
<dbReference type="FunFam" id="2.60.40.10:FF:002971">
    <property type="match status" value="1"/>
</dbReference>
<feature type="domain" description="Ig-like" evidence="17">
    <location>
        <begin position="978"/>
        <end position="1066"/>
    </location>
</feature>
<comment type="similarity">
    <text evidence="2">Belongs to the protein-tyrosine phosphatase family. Receptor class 2A subfamily.</text>
</comment>
<dbReference type="FunFam" id="2.60.40.10:FF:003098">
    <property type="entry name" value="Hemicentin, putative"/>
    <property type="match status" value="1"/>
</dbReference>
<keyword evidence="11" id="KW-0472">Membrane</keyword>
<name>B7PZR6_IXOSC</name>
<keyword evidence="12" id="KW-1015">Disulfide bond</keyword>
<evidence type="ECO:0000256" key="5">
    <source>
        <dbReference type="ARBA" id="ARBA00022692"/>
    </source>
</evidence>
<accession>B7PZR6</accession>
<feature type="domain" description="Ig-like" evidence="17">
    <location>
        <begin position="315"/>
        <end position="399"/>
    </location>
</feature>
<feature type="domain" description="Ig-like" evidence="17">
    <location>
        <begin position="507"/>
        <end position="590"/>
    </location>
</feature>
<dbReference type="EMBL" id="ABJB010514707">
    <property type="status" value="NOT_ANNOTATED_CDS"/>
    <property type="molecule type" value="Genomic_DNA"/>
</dbReference>
<dbReference type="EMBL" id="ABJB010280771">
    <property type="status" value="NOT_ANNOTATED_CDS"/>
    <property type="molecule type" value="Genomic_DNA"/>
</dbReference>
<evidence type="ECO:0000259" key="17">
    <source>
        <dbReference type="PROSITE" id="PS50835"/>
    </source>
</evidence>
<feature type="domain" description="Ig-like" evidence="17">
    <location>
        <begin position="1726"/>
        <end position="1816"/>
    </location>
</feature>
<dbReference type="InterPro" id="IPR013098">
    <property type="entry name" value="Ig_I-set"/>
</dbReference>
<feature type="domain" description="Ig-like" evidence="17">
    <location>
        <begin position="2174"/>
        <end position="2258"/>
    </location>
</feature>
<dbReference type="InterPro" id="IPR013106">
    <property type="entry name" value="Ig_V-set"/>
</dbReference>
<feature type="domain" description="Ig-like" evidence="17">
    <location>
        <begin position="1162"/>
        <end position="1255"/>
    </location>
</feature>
<dbReference type="GO" id="GO:0005509">
    <property type="term" value="F:calcium ion binding"/>
    <property type="evidence" value="ECO:0007669"/>
    <property type="project" value="InterPro"/>
</dbReference>
<gene>
    <name evidence="18" type="ORF">IscW_ISCW010083</name>
</gene>
<dbReference type="FunFam" id="2.60.40.10:FF:000262">
    <property type="entry name" value="MAM domain containing glycosylphosphatidylinositol anchor 1"/>
    <property type="match status" value="1"/>
</dbReference>
<dbReference type="Pfam" id="PF07645">
    <property type="entry name" value="EGF_CA"/>
    <property type="match status" value="1"/>
</dbReference>
<feature type="domain" description="Ig-like" evidence="17">
    <location>
        <begin position="2082"/>
        <end position="2169"/>
    </location>
</feature>
<dbReference type="EMBL" id="ABJB010553060">
    <property type="status" value="NOT_ANNOTATED_CDS"/>
    <property type="molecule type" value="Genomic_DNA"/>
</dbReference>
<dbReference type="Gene3D" id="2.10.25.10">
    <property type="entry name" value="Laminin"/>
    <property type="match status" value="1"/>
</dbReference>
<dbReference type="GO" id="GO:0070593">
    <property type="term" value="P:dendrite self-avoidance"/>
    <property type="evidence" value="ECO:0000318"/>
    <property type="project" value="GO_Central"/>
</dbReference>
<comment type="catalytic activity">
    <reaction evidence="16">
        <text>O-phospho-L-tyrosyl-[protein] + H2O = L-tyrosyl-[protein] + phosphate</text>
        <dbReference type="Rhea" id="RHEA:10684"/>
        <dbReference type="Rhea" id="RHEA-COMP:10136"/>
        <dbReference type="Rhea" id="RHEA-COMP:20101"/>
        <dbReference type="ChEBI" id="CHEBI:15377"/>
        <dbReference type="ChEBI" id="CHEBI:43474"/>
        <dbReference type="ChEBI" id="CHEBI:46858"/>
        <dbReference type="ChEBI" id="CHEBI:61978"/>
        <dbReference type="EC" id="3.1.3.48"/>
    </reaction>
</comment>
<dbReference type="FunFam" id="2.60.40.10:FF:004889">
    <property type="match status" value="1"/>
</dbReference>
<dbReference type="InterPro" id="IPR003599">
    <property type="entry name" value="Ig_sub"/>
</dbReference>
<dbReference type="OrthoDB" id="2570713at2759"/>
<evidence type="ECO:0000256" key="6">
    <source>
        <dbReference type="ARBA" id="ARBA00022729"/>
    </source>
</evidence>
<dbReference type="SMART" id="SM00408">
    <property type="entry name" value="IGc2"/>
    <property type="match status" value="27"/>
</dbReference>
<keyword evidence="5" id="KW-0812">Transmembrane</keyword>
<feature type="domain" description="Ig-like" evidence="17">
    <location>
        <begin position="1071"/>
        <end position="1157"/>
    </location>
</feature>
<evidence type="ECO:0000256" key="1">
    <source>
        <dbReference type="ARBA" id="ARBA00004167"/>
    </source>
</evidence>
<dbReference type="SUPFAM" id="SSF57196">
    <property type="entry name" value="EGF/Laminin"/>
    <property type="match status" value="1"/>
</dbReference>
<feature type="domain" description="Ig-like" evidence="17">
    <location>
        <begin position="1259"/>
        <end position="1354"/>
    </location>
</feature>
<dbReference type="STRING" id="6945.B7PZR6"/>
<dbReference type="EMBL" id="ABJB011112745">
    <property type="status" value="NOT_ANNOTATED_CDS"/>
    <property type="molecule type" value="Genomic_DNA"/>
</dbReference>
<dbReference type="FunFam" id="2.60.40.10:FF:000010">
    <property type="entry name" value="receptor-type tyrosine-protein phosphatase delta isoform X1"/>
    <property type="match status" value="1"/>
</dbReference>
<dbReference type="InterPro" id="IPR050958">
    <property type="entry name" value="Cell_Adh-Cytoskel_Orgn"/>
</dbReference>
<dbReference type="SMART" id="SM00179">
    <property type="entry name" value="EGF_CA"/>
    <property type="match status" value="1"/>
</dbReference>
<dbReference type="InterPro" id="IPR013783">
    <property type="entry name" value="Ig-like_fold"/>
</dbReference>
<feature type="domain" description="Ig-like" evidence="17">
    <location>
        <begin position="2265"/>
        <end position="2347"/>
    </location>
</feature>
<keyword evidence="7" id="KW-0677">Repeat</keyword>
<dbReference type="SUPFAM" id="SSF48726">
    <property type="entry name" value="Immunoglobulin"/>
    <property type="match status" value="28"/>
</dbReference>
<dbReference type="VEuPathDB" id="VectorBase:ISCW010083"/>
<dbReference type="GO" id="GO:0005886">
    <property type="term" value="C:plasma membrane"/>
    <property type="evidence" value="ECO:0000318"/>
    <property type="project" value="GO_Central"/>
</dbReference>
<dbReference type="Gene3D" id="2.60.40.10">
    <property type="entry name" value="Immunoglobulins"/>
    <property type="match status" value="27"/>
</dbReference>
<dbReference type="HOGENOM" id="CLU_226100_0_0_1"/>
<evidence type="ECO:0000313" key="19">
    <source>
        <dbReference type="EnsemblMetazoa" id="ISCW010083-PA"/>
    </source>
</evidence>
<feature type="domain" description="Ig-like" evidence="17">
    <location>
        <begin position="1908"/>
        <end position="1987"/>
    </location>
</feature>
<keyword evidence="6" id="KW-0732">Signal</keyword>
<dbReference type="PANTHER" id="PTHR45080:SF28">
    <property type="entry name" value="HEMICENTIN-2"/>
    <property type="match status" value="1"/>
</dbReference>
<dbReference type="FunFam" id="2.60.40.10:FF:000107">
    <property type="entry name" value="Myosin, light chain kinase a"/>
    <property type="match status" value="4"/>
</dbReference>
<keyword evidence="15" id="KW-0393">Immunoglobulin domain</keyword>
<dbReference type="PROSITE" id="PS50835">
    <property type="entry name" value="IG_LIKE"/>
    <property type="match status" value="27"/>
</dbReference>
<feature type="domain" description="Ig-like" evidence="17">
    <location>
        <begin position="2443"/>
        <end position="2529"/>
    </location>
</feature>
<evidence type="ECO:0000256" key="11">
    <source>
        <dbReference type="ARBA" id="ARBA00023136"/>
    </source>
</evidence>
<feature type="domain" description="Ig-like" evidence="17">
    <location>
        <begin position="1631"/>
        <end position="1721"/>
    </location>
</feature>
<dbReference type="InterPro" id="IPR036179">
    <property type="entry name" value="Ig-like_dom_sf"/>
</dbReference>
<dbReference type="GO" id="GO:0030424">
    <property type="term" value="C:axon"/>
    <property type="evidence" value="ECO:0000318"/>
    <property type="project" value="GO_Central"/>
</dbReference>
<dbReference type="GO" id="GO:0007411">
    <property type="term" value="P:axon guidance"/>
    <property type="evidence" value="ECO:0000318"/>
    <property type="project" value="GO_Central"/>
</dbReference>